<protein>
    <submittedName>
        <fullName evidence="2">6-bladed beta-propeller protein</fullName>
    </submittedName>
</protein>
<dbReference type="Gene3D" id="2.120.10.30">
    <property type="entry name" value="TolB, C-terminal domain"/>
    <property type="match status" value="1"/>
</dbReference>
<dbReference type="InterPro" id="IPR011042">
    <property type="entry name" value="6-blade_b-propeller_TolB-like"/>
</dbReference>
<evidence type="ECO:0000256" key="1">
    <source>
        <dbReference type="SAM" id="SignalP"/>
    </source>
</evidence>
<organism evidence="2 3">
    <name type="scientific">Cecembia rubra</name>
    <dbReference type="NCBI Taxonomy" id="1485585"/>
    <lineage>
        <taxon>Bacteria</taxon>
        <taxon>Pseudomonadati</taxon>
        <taxon>Bacteroidota</taxon>
        <taxon>Cytophagia</taxon>
        <taxon>Cytophagales</taxon>
        <taxon>Cyclobacteriaceae</taxon>
        <taxon>Cecembia</taxon>
    </lineage>
</organism>
<dbReference type="PROSITE" id="PS51257">
    <property type="entry name" value="PROKAR_LIPOPROTEIN"/>
    <property type="match status" value="1"/>
</dbReference>
<keyword evidence="3" id="KW-1185">Reference proteome</keyword>
<feature type="chain" id="PRO_5015151769" evidence="1">
    <location>
        <begin position="23"/>
        <end position="356"/>
    </location>
</feature>
<feature type="signal peptide" evidence="1">
    <location>
        <begin position="1"/>
        <end position="22"/>
    </location>
</feature>
<comment type="caution">
    <text evidence="2">The sequence shown here is derived from an EMBL/GenBank/DDBJ whole genome shotgun (WGS) entry which is preliminary data.</text>
</comment>
<reference evidence="2 3" key="1">
    <citation type="submission" date="2018-03" db="EMBL/GenBank/DDBJ databases">
        <title>Genomic Encyclopedia of Archaeal and Bacterial Type Strains, Phase II (KMG-II): from individual species to whole genera.</title>
        <authorList>
            <person name="Goeker M."/>
        </authorList>
    </citation>
    <scope>NUCLEOTIDE SEQUENCE [LARGE SCALE GENOMIC DNA]</scope>
    <source>
        <strain evidence="2 3">DSM 28057</strain>
    </source>
</reference>
<evidence type="ECO:0000313" key="3">
    <source>
        <dbReference type="Proteomes" id="UP000240708"/>
    </source>
</evidence>
<name>A0A2P8E848_9BACT</name>
<proteinExistence type="predicted"/>
<sequence>MKKKSLKLSGLIILLILTFACSKTEHSGMKIIKVPQSTDSDISLAAIAGSIETIPLETRENALIINVYDVKISDKKVFVKDRNNKILVFDIEGNYIKNLIPIGDGPGETKTIFGFTIDEASGKIYISDGRRLLVYSEEGVFLEERTFPNNLNYLTFLGNEFHAITEQLMRPVENRFSNETFLLAMNPQLEVTDSLSLRQVVLEQRMILGFHNRNFISRVGDRNYVYTPTPPIDKTLRDTLFHIDNSNLIPHIKLDFEAPHFDDKGNKAIMIISIILSKDYLLCEYDIESKRKFFLYDLKKSKGYNLDEGFFDEQGDKVVLRPLDLNSNVFYYAKSMEFMESASEVMNPVIGIVKLK</sequence>
<dbReference type="Pfam" id="PF17170">
    <property type="entry name" value="DUF5128"/>
    <property type="match status" value="1"/>
</dbReference>
<keyword evidence="1" id="KW-0732">Signal</keyword>
<dbReference type="AlphaFoldDB" id="A0A2P8E848"/>
<gene>
    <name evidence="2" type="ORF">CLV48_103149</name>
</gene>
<dbReference type="OrthoDB" id="820429at2"/>
<dbReference type="Proteomes" id="UP000240708">
    <property type="component" value="Unassembled WGS sequence"/>
</dbReference>
<dbReference type="EMBL" id="PYGF01000003">
    <property type="protein sequence ID" value="PSL05635.1"/>
    <property type="molecule type" value="Genomic_DNA"/>
</dbReference>
<evidence type="ECO:0000313" key="2">
    <source>
        <dbReference type="EMBL" id="PSL05635.1"/>
    </source>
</evidence>
<dbReference type="RefSeq" id="WP_106566691.1">
    <property type="nucleotide sequence ID" value="NZ_PYGF01000003.1"/>
</dbReference>
<dbReference type="SUPFAM" id="SSF63829">
    <property type="entry name" value="Calcium-dependent phosphotriesterase"/>
    <property type="match status" value="1"/>
</dbReference>
<accession>A0A2P8E848</accession>